<dbReference type="CDD" id="cd00419">
    <property type="entry name" value="Ferrochelatase_C"/>
    <property type="match status" value="1"/>
</dbReference>
<dbReference type="InterPro" id="IPR033659">
    <property type="entry name" value="Ferrochelatase_N"/>
</dbReference>
<dbReference type="GO" id="GO:0004325">
    <property type="term" value="F:ferrochelatase activity"/>
    <property type="evidence" value="ECO:0007669"/>
    <property type="project" value="UniProtKB-EC"/>
</dbReference>
<evidence type="ECO:0000256" key="7">
    <source>
        <dbReference type="ARBA" id="ARBA00023244"/>
    </source>
</evidence>
<gene>
    <name evidence="14" type="ORF">DdX_21256</name>
</gene>
<dbReference type="CDD" id="cd03411">
    <property type="entry name" value="Ferrochelatase_N"/>
    <property type="match status" value="1"/>
</dbReference>
<dbReference type="EC" id="4.98.1.1" evidence="10"/>
<evidence type="ECO:0000256" key="12">
    <source>
        <dbReference type="SAM" id="MobiDB-lite"/>
    </source>
</evidence>
<dbReference type="Proteomes" id="UP001201812">
    <property type="component" value="Unassembled WGS sequence"/>
</dbReference>
<keyword evidence="5" id="KW-0350">Heme biosynthesis</keyword>
<evidence type="ECO:0000256" key="10">
    <source>
        <dbReference type="ARBA" id="ARBA00034332"/>
    </source>
</evidence>
<feature type="region of interest" description="Disordered" evidence="12">
    <location>
        <begin position="180"/>
        <end position="208"/>
    </location>
</feature>
<dbReference type="PANTHER" id="PTHR47495">
    <property type="entry name" value="ALDEHYDE DEHYDROGENASE"/>
    <property type="match status" value="1"/>
</dbReference>
<comment type="caution">
    <text evidence="14">The sequence shown here is derived from an EMBL/GenBank/DDBJ whole genome shotgun (WGS) entry which is preliminary data.</text>
</comment>
<dbReference type="Gene3D" id="3.30.365.10">
    <property type="entry name" value="Aldehyde oxidase/xanthine dehydrogenase, molybdopterin binding domain"/>
    <property type="match status" value="2"/>
</dbReference>
<dbReference type="GO" id="GO:0006783">
    <property type="term" value="P:heme biosynthetic process"/>
    <property type="evidence" value="ECO:0007669"/>
    <property type="project" value="UniProtKB-KW"/>
</dbReference>
<comment type="similarity">
    <text evidence="2">Belongs to the ferrochelatase family.</text>
</comment>
<dbReference type="PANTHER" id="PTHR47495:SF1">
    <property type="entry name" value="BLL3820 PROTEIN"/>
    <property type="match status" value="1"/>
</dbReference>
<protein>
    <recommendedName>
        <fullName evidence="3">Ferrochelatase, mitochondrial</fullName>
        <ecNumber evidence="10">4.98.1.1</ecNumber>
    </recommendedName>
    <alternativeName>
        <fullName evidence="9">Heme synthase</fullName>
    </alternativeName>
    <alternativeName>
        <fullName evidence="8">Protoheme ferro-lyase</fullName>
    </alternativeName>
</protein>
<evidence type="ECO:0000259" key="13">
    <source>
        <dbReference type="Pfam" id="PF02738"/>
    </source>
</evidence>
<dbReference type="InterPro" id="IPR033644">
    <property type="entry name" value="Ferrochelatase_C"/>
</dbReference>
<dbReference type="Gene3D" id="3.40.50.1400">
    <property type="match status" value="2"/>
</dbReference>
<feature type="region of interest" description="Disordered" evidence="12">
    <location>
        <begin position="1056"/>
        <end position="1087"/>
    </location>
</feature>
<evidence type="ECO:0000256" key="6">
    <source>
        <dbReference type="ARBA" id="ARBA00023239"/>
    </source>
</evidence>
<evidence type="ECO:0000256" key="8">
    <source>
        <dbReference type="ARBA" id="ARBA00029619"/>
    </source>
</evidence>
<dbReference type="InterPro" id="IPR001015">
    <property type="entry name" value="Ferrochelatase"/>
</dbReference>
<keyword evidence="7" id="KW-0627">Porphyrin biosynthesis</keyword>
<name>A0AAD4MFZ9_9BILA</name>
<evidence type="ECO:0000256" key="1">
    <source>
        <dbReference type="ARBA" id="ARBA00004943"/>
    </source>
</evidence>
<keyword evidence="6" id="KW-0456">Lyase</keyword>
<feature type="region of interest" description="Disordered" evidence="12">
    <location>
        <begin position="1467"/>
        <end position="1512"/>
    </location>
</feature>
<keyword evidence="4" id="KW-0408">Iron</keyword>
<feature type="compositionally biased region" description="Basic and acidic residues" evidence="12">
    <location>
        <begin position="1210"/>
        <end position="1228"/>
    </location>
</feature>
<evidence type="ECO:0000256" key="11">
    <source>
        <dbReference type="ARBA" id="ARBA00049915"/>
    </source>
</evidence>
<reference evidence="14" key="1">
    <citation type="submission" date="2022-01" db="EMBL/GenBank/DDBJ databases">
        <title>Genome Sequence Resource for Two Populations of Ditylenchus destructor, the Migratory Endoparasitic Phytonematode.</title>
        <authorList>
            <person name="Zhang H."/>
            <person name="Lin R."/>
            <person name="Xie B."/>
        </authorList>
    </citation>
    <scope>NUCLEOTIDE SEQUENCE</scope>
    <source>
        <strain evidence="14">BazhouSP</strain>
    </source>
</reference>
<evidence type="ECO:0000256" key="5">
    <source>
        <dbReference type="ARBA" id="ARBA00023133"/>
    </source>
</evidence>
<dbReference type="SUPFAM" id="SSF56003">
    <property type="entry name" value="Molybdenum cofactor-binding domain"/>
    <property type="match status" value="2"/>
</dbReference>
<organism evidence="14 15">
    <name type="scientific">Ditylenchus destructor</name>
    <dbReference type="NCBI Taxonomy" id="166010"/>
    <lineage>
        <taxon>Eukaryota</taxon>
        <taxon>Metazoa</taxon>
        <taxon>Ecdysozoa</taxon>
        <taxon>Nematoda</taxon>
        <taxon>Chromadorea</taxon>
        <taxon>Rhabditida</taxon>
        <taxon>Tylenchina</taxon>
        <taxon>Tylenchomorpha</taxon>
        <taxon>Sphaerularioidea</taxon>
        <taxon>Anguinidae</taxon>
        <taxon>Anguininae</taxon>
        <taxon>Ditylenchus</taxon>
    </lineage>
</organism>
<feature type="domain" description="Aldehyde oxidase/xanthine dehydrogenase first molybdopterin binding" evidence="13">
    <location>
        <begin position="852"/>
        <end position="994"/>
    </location>
</feature>
<dbReference type="SUPFAM" id="SSF53800">
    <property type="entry name" value="Chelatase"/>
    <property type="match status" value="1"/>
</dbReference>
<dbReference type="Gene3D" id="3.90.1170.50">
    <property type="entry name" value="Aldehyde oxidase/xanthine dehydrogenase, a/b hammerhead"/>
    <property type="match status" value="1"/>
</dbReference>
<dbReference type="PROSITE" id="PS00534">
    <property type="entry name" value="FERROCHELATASE"/>
    <property type="match status" value="1"/>
</dbReference>
<feature type="compositionally biased region" description="Basic and acidic residues" evidence="12">
    <location>
        <begin position="1164"/>
        <end position="1192"/>
    </location>
</feature>
<sequence>MGGEIGLARILERIGILVAAHRLERVADRRTGIAIVDDDRRAALCQQFGRERAQDRDAGRRGFEDRPVGRVAELLRDDRIEDGVADHGEEQGVLTGDQPFAPAIDRLDELADRKRVEELVGDHEQGGVVGQADDAHQIGERKADQLAEHLADLGRGGEVAARAERIAGGVIMRVRRTHELRERDRPGHGDAGAARERLDPLTPLLGGGDQIEAAEDHRDGQQLAHVKTRRREDRIGELAIIFAEELHEIARQAVAEQEGPGEQQAFEARFVELAGVARDEAAGPLEHDSPGHIGGAAPQFGIHEIGETAEEQAEGDAAGDIVMDAQPVELFLAAQPQDRDRHADHAAMEGHAAVPQPDELERIEQQFGLVEHRIAEPAAEDDAERRVEHHVVGMAPRHRCARLGDQLEQIPPADQDAGDIGDRIPFELEEADLEQDRVETELAEVDMIRRVEDGACGGGGSGQDQVRGSRRVRGCPIRISRQTQEDGPVSAVRTCKARCGVVRPYFFVTRPCAGERFGRAARAKPGCRLPIPGSAGRAAGMERTGKGIDRRTLLIGGGAGIGLVLAWAVWPRAYVPNLSVRDKETAFGAWLKIAENGQVTVAIPQCEYGQGVFTTLPQLLADELGADWRMVGVEQAPLNPIYANSLALDALFPDVFPERLKRIWAERNLAMLTGGSTSMRSFETPLRSAGAGARALLCKAAARRWGVDWQECDTANGHVVHDQKRLRFGELAAEAAGEKLPDDLPFREGETGRLTGTPAPRLDGPGKVDGSANFAADIRLPGMVFAALRQGPIGTVKLAAIDEAAAAKVPGMLHIALDAISPRFEVAAKVESETIQAALDAALESDGERMASAGDLAPVFKDARVVAAEYRVGLALHAAIRAGLRDRGLEEGRVRLWLPTQAPGFARDAVANVLGVSASDVVIHPMLAGGSFGQNLEHQAAAQAALIAREVKKPVQLMWSRGETCVQDRFRPPAVGRMTARLGANGSISGWLAKIAAPRTGHELARRLTGGGGTPGAALATGGIGDAAAVAGARPPYRIPALAIDHHRWRSACRPDTGDRARIATPPSSPRVSSTSSRMSRISRRSASASRCWAASRGWRVACRPLRRWAGGRRTAGERAGACLPCVRRQLYRGDGRSIGRGRPARAGRSPDRGGRLRAGGQSERGRAADRGRADLRSGRGAGGDDRDHGEPARCTQLARSGSAKAGRLPADHGRADRERCRSRRSERAGGAAGRAGDRQRALCRDRRAATSASADSGWRMIPSEHPSVPAPRVGVLLVNLGTPDAPTPSAVRRYLAEFLSDPRVVEIPQIVWQPILRGIILRTRPKKSAHAYQQDAGCERILIAPLYPQYCAATTATANDAAAAALATMRWQPAVRTLPPYHDDPAYIAALKQSVEAQLAALDFEPEAIVASFHGMPQRTLELGDPYHCHCMKTARLLGEALGKKLTIAFQSRFGRAKWLEPANRYGAGRSAGQGREKGRGGGAGLFRRLPRDAGGIGDPRAREFRGGGGRALRLSVMPER</sequence>
<dbReference type="InterPro" id="IPR037165">
    <property type="entry name" value="AldOxase/xan_DH_Mopterin-bd_sf"/>
</dbReference>
<proteinExistence type="inferred from homology"/>
<evidence type="ECO:0000313" key="15">
    <source>
        <dbReference type="Proteomes" id="UP001201812"/>
    </source>
</evidence>
<dbReference type="Pfam" id="PF02738">
    <property type="entry name" value="MoCoBD_1"/>
    <property type="match status" value="1"/>
</dbReference>
<evidence type="ECO:0000256" key="4">
    <source>
        <dbReference type="ARBA" id="ARBA00023004"/>
    </source>
</evidence>
<evidence type="ECO:0000256" key="2">
    <source>
        <dbReference type="ARBA" id="ARBA00007718"/>
    </source>
</evidence>
<comment type="pathway">
    <text evidence="1">Porphyrin-containing compound metabolism; protoheme biosynthesis; protoheme from protoporphyrin-IX: step 1/1.</text>
</comment>
<feature type="region of interest" description="Disordered" evidence="12">
    <location>
        <begin position="1134"/>
        <end position="1244"/>
    </location>
</feature>
<feature type="compositionally biased region" description="Low complexity" evidence="12">
    <location>
        <begin position="1070"/>
        <end position="1087"/>
    </location>
</feature>
<feature type="compositionally biased region" description="Basic and acidic residues" evidence="12">
    <location>
        <begin position="180"/>
        <end position="199"/>
    </location>
</feature>
<evidence type="ECO:0000313" key="14">
    <source>
        <dbReference type="EMBL" id="KAI1692433.1"/>
    </source>
</evidence>
<comment type="catalytic activity">
    <reaction evidence="11">
        <text>heme b + 2 H(+) = protoporphyrin IX + Fe(2+)</text>
        <dbReference type="Rhea" id="RHEA:22584"/>
        <dbReference type="ChEBI" id="CHEBI:15378"/>
        <dbReference type="ChEBI" id="CHEBI:29033"/>
        <dbReference type="ChEBI" id="CHEBI:57306"/>
        <dbReference type="ChEBI" id="CHEBI:60344"/>
        <dbReference type="EC" id="4.98.1.1"/>
    </reaction>
    <physiologicalReaction direction="right-to-left" evidence="11">
        <dbReference type="Rhea" id="RHEA:22586"/>
    </physiologicalReaction>
</comment>
<feature type="region of interest" description="Disordered" evidence="12">
    <location>
        <begin position="741"/>
        <end position="767"/>
    </location>
</feature>
<dbReference type="Pfam" id="PF00762">
    <property type="entry name" value="Ferrochelatase"/>
    <property type="match status" value="1"/>
</dbReference>
<dbReference type="InterPro" id="IPR052516">
    <property type="entry name" value="N-heterocyclic_Hydroxylase"/>
</dbReference>
<dbReference type="GO" id="GO:0016491">
    <property type="term" value="F:oxidoreductase activity"/>
    <property type="evidence" value="ECO:0007669"/>
    <property type="project" value="InterPro"/>
</dbReference>
<dbReference type="InterPro" id="IPR008274">
    <property type="entry name" value="AldOxase/xan_DH_MoCoBD1"/>
</dbReference>
<dbReference type="EMBL" id="JAKKPZ010000767">
    <property type="protein sequence ID" value="KAI1692433.1"/>
    <property type="molecule type" value="Genomic_DNA"/>
</dbReference>
<keyword evidence="15" id="KW-1185">Reference proteome</keyword>
<feature type="compositionally biased region" description="Basic and acidic residues" evidence="12">
    <location>
        <begin position="741"/>
        <end position="751"/>
    </location>
</feature>
<accession>A0AAD4MFZ9</accession>
<dbReference type="InterPro" id="IPR019772">
    <property type="entry name" value="Ferrochelatase_AS"/>
</dbReference>
<evidence type="ECO:0000256" key="3">
    <source>
        <dbReference type="ARBA" id="ARBA00021249"/>
    </source>
</evidence>
<evidence type="ECO:0000256" key="9">
    <source>
        <dbReference type="ARBA" id="ARBA00032440"/>
    </source>
</evidence>